<organism evidence="4 5">
    <name type="scientific">Spartinivicinus marinus</name>
    <dbReference type="NCBI Taxonomy" id="2994442"/>
    <lineage>
        <taxon>Bacteria</taxon>
        <taxon>Pseudomonadati</taxon>
        <taxon>Pseudomonadota</taxon>
        <taxon>Gammaproteobacteria</taxon>
        <taxon>Oceanospirillales</taxon>
        <taxon>Zooshikellaceae</taxon>
        <taxon>Spartinivicinus</taxon>
    </lineage>
</organism>
<dbReference type="Proteomes" id="UP000569732">
    <property type="component" value="Unassembled WGS sequence"/>
</dbReference>
<dbReference type="InterPro" id="IPR001638">
    <property type="entry name" value="Solute-binding_3/MltF_N"/>
</dbReference>
<dbReference type="PANTHER" id="PTHR35936">
    <property type="entry name" value="MEMBRANE-BOUND LYTIC MUREIN TRANSGLYCOSYLASE F"/>
    <property type="match status" value="1"/>
</dbReference>
<evidence type="ECO:0000313" key="4">
    <source>
        <dbReference type="EMBL" id="NYZ68648.1"/>
    </source>
</evidence>
<gene>
    <name evidence="4" type="ORF">H0A36_21765</name>
</gene>
<name>A0A853IDM2_9GAMM</name>
<keyword evidence="2" id="KW-0732">Signal</keyword>
<evidence type="ECO:0000256" key="2">
    <source>
        <dbReference type="ARBA" id="ARBA00022729"/>
    </source>
</evidence>
<evidence type="ECO:0000259" key="3">
    <source>
        <dbReference type="SMART" id="SM00062"/>
    </source>
</evidence>
<proteinExistence type="inferred from homology"/>
<comment type="similarity">
    <text evidence="1">Belongs to the bacterial solute-binding protein 3 family.</text>
</comment>
<sequence>MVDYPPYYFQDDQNSIRGISAEVAQVLAKQLGHKLVYKRYPFGRVVLYLQTGKADMVCQFFNTPDRAKAAIYTGVPHVFESAWMFIKKGNKISYQKDLKQLQNYRFGGVIGYSFGKAYDTADYLNKQHAVSEQEQIKMLLAGRFDIALGTKQTIIYHAKKMQILDQIEFLTPTLADSPVYMAFSRARNDAYELATTFTEALVEYKKTAEYRQLLKKYHFEYPTFDSTN</sequence>
<evidence type="ECO:0000313" key="5">
    <source>
        <dbReference type="Proteomes" id="UP000569732"/>
    </source>
</evidence>
<dbReference type="AlphaFoldDB" id="A0A853IDM2"/>
<reference evidence="4 5" key="1">
    <citation type="submission" date="2020-07" db="EMBL/GenBank/DDBJ databases">
        <title>Endozoicomonas sp. nov., isolated from sediment.</title>
        <authorList>
            <person name="Gu T."/>
        </authorList>
    </citation>
    <scope>NUCLEOTIDE SEQUENCE [LARGE SCALE GENOMIC DNA]</scope>
    <source>
        <strain evidence="4 5">SM1973</strain>
    </source>
</reference>
<protein>
    <submittedName>
        <fullName evidence="4">Transporter substrate-binding domain-containing protein</fullName>
    </submittedName>
</protein>
<dbReference type="RefSeq" id="WP_180570651.1">
    <property type="nucleotide sequence ID" value="NZ_JACCKB010000047.1"/>
</dbReference>
<accession>A0A853IDM2</accession>
<dbReference type="Pfam" id="PF00497">
    <property type="entry name" value="SBP_bac_3"/>
    <property type="match status" value="1"/>
</dbReference>
<evidence type="ECO:0000256" key="1">
    <source>
        <dbReference type="ARBA" id="ARBA00010333"/>
    </source>
</evidence>
<dbReference type="SUPFAM" id="SSF53850">
    <property type="entry name" value="Periplasmic binding protein-like II"/>
    <property type="match status" value="1"/>
</dbReference>
<dbReference type="PANTHER" id="PTHR35936:SF25">
    <property type="entry name" value="ABC TRANSPORTER SUBSTRATE-BINDING PROTEIN"/>
    <property type="match status" value="1"/>
</dbReference>
<keyword evidence="5" id="KW-1185">Reference proteome</keyword>
<feature type="domain" description="Solute-binding protein family 3/N-terminal" evidence="3">
    <location>
        <begin position="2"/>
        <end position="221"/>
    </location>
</feature>
<dbReference type="Gene3D" id="3.40.190.10">
    <property type="entry name" value="Periplasmic binding protein-like II"/>
    <property type="match status" value="2"/>
</dbReference>
<dbReference type="EMBL" id="JACCKB010000047">
    <property type="protein sequence ID" value="NYZ68648.1"/>
    <property type="molecule type" value="Genomic_DNA"/>
</dbReference>
<comment type="caution">
    <text evidence="4">The sequence shown here is derived from an EMBL/GenBank/DDBJ whole genome shotgun (WGS) entry which is preliminary data.</text>
</comment>
<dbReference type="SMART" id="SM00062">
    <property type="entry name" value="PBPb"/>
    <property type="match status" value="1"/>
</dbReference>